<dbReference type="EMBL" id="SZYD01000013">
    <property type="protein sequence ID" value="KAD4386114.1"/>
    <property type="molecule type" value="Genomic_DNA"/>
</dbReference>
<protein>
    <submittedName>
        <fullName evidence="2">Uncharacterized protein</fullName>
    </submittedName>
</protein>
<keyword evidence="1" id="KW-1133">Transmembrane helix</keyword>
<evidence type="ECO:0000313" key="2">
    <source>
        <dbReference type="EMBL" id="KAD4386114.1"/>
    </source>
</evidence>
<feature type="transmembrane region" description="Helical" evidence="1">
    <location>
        <begin position="197"/>
        <end position="219"/>
    </location>
</feature>
<sequence length="240" mass="27454">MCVLLVYTETRTGRHNNRTICWALHGNWMKLIRYPLKGLLSASAVTQRASGFGFLFETNIGVGGQITWETWEFHTSLWWWAVWYYNHMWLQVHNNGSLSLKGHYVSIVLIYVWHQCWHLKFACCGPDLGMRGWQCGKACVARPVWHAVWPVNGVCGLGLTCWGHNGGQGTTWSRHWVVDIRMALAAAWERHIKKMALAGYGTYSLVLLCAFIGFLDFGLPRDVLGSWMFGLPLQESHDRV</sequence>
<evidence type="ECO:0000313" key="3">
    <source>
        <dbReference type="Proteomes" id="UP000326396"/>
    </source>
</evidence>
<dbReference type="AlphaFoldDB" id="A0A5N6N793"/>
<organism evidence="2 3">
    <name type="scientific">Mikania micrantha</name>
    <name type="common">bitter vine</name>
    <dbReference type="NCBI Taxonomy" id="192012"/>
    <lineage>
        <taxon>Eukaryota</taxon>
        <taxon>Viridiplantae</taxon>
        <taxon>Streptophyta</taxon>
        <taxon>Embryophyta</taxon>
        <taxon>Tracheophyta</taxon>
        <taxon>Spermatophyta</taxon>
        <taxon>Magnoliopsida</taxon>
        <taxon>eudicotyledons</taxon>
        <taxon>Gunneridae</taxon>
        <taxon>Pentapetalae</taxon>
        <taxon>asterids</taxon>
        <taxon>campanulids</taxon>
        <taxon>Asterales</taxon>
        <taxon>Asteraceae</taxon>
        <taxon>Asteroideae</taxon>
        <taxon>Heliantheae alliance</taxon>
        <taxon>Eupatorieae</taxon>
        <taxon>Mikania</taxon>
    </lineage>
</organism>
<name>A0A5N6N793_9ASTR</name>
<comment type="caution">
    <text evidence="2">The sequence shown here is derived from an EMBL/GenBank/DDBJ whole genome shotgun (WGS) entry which is preliminary data.</text>
</comment>
<proteinExistence type="predicted"/>
<keyword evidence="3" id="KW-1185">Reference proteome</keyword>
<evidence type="ECO:0000256" key="1">
    <source>
        <dbReference type="SAM" id="Phobius"/>
    </source>
</evidence>
<dbReference type="Proteomes" id="UP000326396">
    <property type="component" value="Linkage Group LG3"/>
</dbReference>
<gene>
    <name evidence="2" type="ORF">E3N88_26283</name>
</gene>
<reference evidence="2 3" key="1">
    <citation type="submission" date="2019-05" db="EMBL/GenBank/DDBJ databases">
        <title>Mikania micrantha, genome provides insights into the molecular mechanism of rapid growth.</title>
        <authorList>
            <person name="Liu B."/>
        </authorList>
    </citation>
    <scope>NUCLEOTIDE SEQUENCE [LARGE SCALE GENOMIC DNA]</scope>
    <source>
        <strain evidence="2">NLD-2019</strain>
        <tissue evidence="2">Leaf</tissue>
    </source>
</reference>
<keyword evidence="1" id="KW-0812">Transmembrane</keyword>
<keyword evidence="1" id="KW-0472">Membrane</keyword>
<accession>A0A5N6N793</accession>